<dbReference type="InterPro" id="IPR001228">
    <property type="entry name" value="IspD"/>
</dbReference>
<reference evidence="8 9" key="1">
    <citation type="submission" date="2024-02" db="EMBL/GenBank/DDBJ databases">
        <title>Janibacter sp. nov., isolated from gut of marine sandworm.</title>
        <authorList>
            <person name="Kim B."/>
            <person name="Jun M.O."/>
            <person name="Shin N.-R."/>
        </authorList>
    </citation>
    <scope>NUCLEOTIDE SEQUENCE [LARGE SCALE GENOMIC DNA]</scope>
    <source>
        <strain evidence="8 9">A1S7</strain>
    </source>
</reference>
<dbReference type="GO" id="GO:0050518">
    <property type="term" value="F:2-C-methyl-D-erythritol 4-phosphate cytidylyltransferase activity"/>
    <property type="evidence" value="ECO:0007669"/>
    <property type="project" value="UniProtKB-EC"/>
</dbReference>
<dbReference type="InterPro" id="IPR050088">
    <property type="entry name" value="IspD/TarI_cytidylyltransf_bact"/>
</dbReference>
<evidence type="ECO:0000256" key="1">
    <source>
        <dbReference type="ARBA" id="ARBA00001282"/>
    </source>
</evidence>
<protein>
    <recommendedName>
        <fullName evidence="7">2-C-methyl-D-erythritol 4-phosphate cytidylyltransferase</fullName>
        <ecNumber evidence="7">2.7.7.60</ecNumber>
    </recommendedName>
    <alternativeName>
        <fullName evidence="7">4-diphosphocytidyl-2C-methyl-D-erythritol synthase</fullName>
    </alternativeName>
    <alternativeName>
        <fullName evidence="7">MEP cytidylyltransferase</fullName>
        <shortName evidence="7">MCT</shortName>
    </alternativeName>
</protein>
<name>A0ABZ2MI15_9MICO</name>
<dbReference type="Gene3D" id="3.90.550.10">
    <property type="entry name" value="Spore Coat Polysaccharide Biosynthesis Protein SpsA, Chain A"/>
    <property type="match status" value="1"/>
</dbReference>
<dbReference type="PROSITE" id="PS01295">
    <property type="entry name" value="ISPD"/>
    <property type="match status" value="1"/>
</dbReference>
<dbReference type="EC" id="2.7.7.60" evidence="7"/>
<evidence type="ECO:0000256" key="2">
    <source>
        <dbReference type="ARBA" id="ARBA00004787"/>
    </source>
</evidence>
<dbReference type="InterPro" id="IPR029044">
    <property type="entry name" value="Nucleotide-diphossugar_trans"/>
</dbReference>
<dbReference type="NCBIfam" id="TIGR00453">
    <property type="entry name" value="ispD"/>
    <property type="match status" value="1"/>
</dbReference>
<evidence type="ECO:0000313" key="9">
    <source>
        <dbReference type="Proteomes" id="UP001382727"/>
    </source>
</evidence>
<sequence>MGVVVVAAGSGSRLGADRPKAFVELAGATLLEHALRGVVAAGVDEVAVVVPADWVTQAEMVAVAVVGPAGPAGPAMTVVPGGAERTDSVAAGLSSLSEQVHHVLVHDAARCLTPVVVFERVIAALARGARGAIPGVPVVDTIKTVAPDGLITGTPSRDSLRAVQTPQGFRRDVLEQAHAAGVPATDDAALVEALGHPVLVVDGDPRSLKITTPADLVHAERLLAAGSRAPGHR</sequence>
<dbReference type="Pfam" id="PF01128">
    <property type="entry name" value="IspD"/>
    <property type="match status" value="1"/>
</dbReference>
<dbReference type="HAMAP" id="MF_00108">
    <property type="entry name" value="IspD"/>
    <property type="match status" value="1"/>
</dbReference>
<accession>A0ABZ2MI15</accession>
<organism evidence="8 9">
    <name type="scientific">Janibacter alittae</name>
    <dbReference type="NCBI Taxonomy" id="3115209"/>
    <lineage>
        <taxon>Bacteria</taxon>
        <taxon>Bacillati</taxon>
        <taxon>Actinomycetota</taxon>
        <taxon>Actinomycetes</taxon>
        <taxon>Micrococcales</taxon>
        <taxon>Intrasporangiaceae</taxon>
        <taxon>Janibacter</taxon>
    </lineage>
</organism>
<evidence type="ECO:0000256" key="5">
    <source>
        <dbReference type="ARBA" id="ARBA00022695"/>
    </source>
</evidence>
<dbReference type="SUPFAM" id="SSF53448">
    <property type="entry name" value="Nucleotide-diphospho-sugar transferases"/>
    <property type="match status" value="1"/>
</dbReference>
<evidence type="ECO:0000256" key="7">
    <source>
        <dbReference type="HAMAP-Rule" id="MF_00108"/>
    </source>
</evidence>
<evidence type="ECO:0000256" key="3">
    <source>
        <dbReference type="ARBA" id="ARBA00009789"/>
    </source>
</evidence>
<dbReference type="RefSeq" id="WP_338749972.1">
    <property type="nucleotide sequence ID" value="NZ_CP144913.1"/>
</dbReference>
<feature type="site" description="Transition state stabilizer" evidence="7">
    <location>
        <position position="20"/>
    </location>
</feature>
<feature type="site" description="Positions MEP for the nucleophilic attack" evidence="7">
    <location>
        <position position="157"/>
    </location>
</feature>
<evidence type="ECO:0000313" key="8">
    <source>
        <dbReference type="EMBL" id="WXB76720.1"/>
    </source>
</evidence>
<keyword evidence="5 7" id="KW-0548">Nucleotidyltransferase</keyword>
<comment type="similarity">
    <text evidence="3 7">Belongs to the IspD/TarI cytidylyltransferase family. IspD subfamily.</text>
</comment>
<dbReference type="PANTHER" id="PTHR32125">
    <property type="entry name" value="2-C-METHYL-D-ERYTHRITOL 4-PHOSPHATE CYTIDYLYLTRANSFERASE, CHLOROPLASTIC"/>
    <property type="match status" value="1"/>
</dbReference>
<comment type="pathway">
    <text evidence="2 7">Isoprenoid biosynthesis; isopentenyl diphosphate biosynthesis via DXP pathway; isopentenyl diphosphate from 1-deoxy-D-xylulose 5-phosphate: step 2/6.</text>
</comment>
<keyword evidence="4 7" id="KW-0808">Transferase</keyword>
<dbReference type="InterPro" id="IPR034683">
    <property type="entry name" value="IspD/TarI"/>
</dbReference>
<comment type="function">
    <text evidence="7">Catalyzes the formation of 4-diphosphocytidyl-2-C-methyl-D-erythritol from CTP and 2-C-methyl-D-erythritol 4-phosphate (MEP).</text>
</comment>
<feature type="site" description="Positions MEP for the nucleophilic attack" evidence="7">
    <location>
        <position position="209"/>
    </location>
</feature>
<dbReference type="InterPro" id="IPR018294">
    <property type="entry name" value="ISPD_synthase_CS"/>
</dbReference>
<evidence type="ECO:0000256" key="6">
    <source>
        <dbReference type="ARBA" id="ARBA00023229"/>
    </source>
</evidence>
<comment type="catalytic activity">
    <reaction evidence="1 7">
        <text>2-C-methyl-D-erythritol 4-phosphate + CTP + H(+) = 4-CDP-2-C-methyl-D-erythritol + diphosphate</text>
        <dbReference type="Rhea" id="RHEA:13429"/>
        <dbReference type="ChEBI" id="CHEBI:15378"/>
        <dbReference type="ChEBI" id="CHEBI:33019"/>
        <dbReference type="ChEBI" id="CHEBI:37563"/>
        <dbReference type="ChEBI" id="CHEBI:57823"/>
        <dbReference type="ChEBI" id="CHEBI:58262"/>
        <dbReference type="EC" id="2.7.7.60"/>
    </reaction>
</comment>
<dbReference type="EMBL" id="CP144913">
    <property type="protein sequence ID" value="WXB76720.1"/>
    <property type="molecule type" value="Genomic_DNA"/>
</dbReference>
<gene>
    <name evidence="7 8" type="primary">ispD</name>
    <name evidence="8" type="ORF">V1351_01290</name>
</gene>
<dbReference type="Proteomes" id="UP001382727">
    <property type="component" value="Chromosome"/>
</dbReference>
<keyword evidence="9" id="KW-1185">Reference proteome</keyword>
<dbReference type="CDD" id="cd02516">
    <property type="entry name" value="CDP-ME_synthetase"/>
    <property type="match status" value="1"/>
</dbReference>
<evidence type="ECO:0000256" key="4">
    <source>
        <dbReference type="ARBA" id="ARBA00022679"/>
    </source>
</evidence>
<feature type="site" description="Transition state stabilizer" evidence="7">
    <location>
        <position position="13"/>
    </location>
</feature>
<keyword evidence="6 7" id="KW-0414">Isoprene biosynthesis</keyword>
<dbReference type="PANTHER" id="PTHR32125:SF4">
    <property type="entry name" value="2-C-METHYL-D-ERYTHRITOL 4-PHOSPHATE CYTIDYLYLTRANSFERASE, CHLOROPLASTIC"/>
    <property type="match status" value="1"/>
</dbReference>
<proteinExistence type="inferred from homology"/>